<sequence>MRVSDAAHHRKPGAGRPEEAGPAYDLPIAVGILFSTGQAPPTKESAIFLGELSLDGGLRHTAGILPMVSVARDQGISSVYVPAIDAAEAALVDGVGVYPVDTLAQLLSHLQGDTAIDPIPQNGVHLNGNREQPGNTDLRHIRGQDHAKRALEVAAAGFHNILLSGPPGSGKTLLARALPGILPYLTPGEALDVTKIYSVSGNLPPDSPLIAQRPFRAPHYTISNAGLVGGGRMLRPGEITLSHRGVLFLDELPEFGHAALESLRQPLEDKTVTITRVSGTVTYPASFMLVGAMNPCPCGYASHPRKDCVCSPSALARYQRRISGPLLERIDIFVEVPPVEYDSLLGRSESESSTAVRDRVVAARAIQEARFAGGPEARGLSNAEMSGSNIWDHCDLQDDTQALLQRASQQLDLSARALHRVVKVARTVADLAGAQRIGPAHLAEALQYRARELL</sequence>
<reference evidence="7" key="1">
    <citation type="submission" date="2023-03" db="EMBL/GenBank/DDBJ databases">
        <authorList>
            <person name="Steffen K."/>
            <person name="Cardenas P."/>
        </authorList>
    </citation>
    <scope>NUCLEOTIDE SEQUENCE</scope>
</reference>
<dbReference type="CDD" id="cd00009">
    <property type="entry name" value="AAA"/>
    <property type="match status" value="1"/>
</dbReference>
<dbReference type="InterPro" id="IPR003593">
    <property type="entry name" value="AAA+_ATPase"/>
</dbReference>
<gene>
    <name evidence="7" type="ORF">GBAR_LOCUS17368</name>
</gene>
<dbReference type="InterPro" id="IPR025158">
    <property type="entry name" value="Mg_chelat-rel_C"/>
</dbReference>
<dbReference type="InterPro" id="IPR004482">
    <property type="entry name" value="Mg_chelat-rel"/>
</dbReference>
<feature type="domain" description="AAA+ ATPase" evidence="6">
    <location>
        <begin position="157"/>
        <end position="340"/>
    </location>
</feature>
<dbReference type="PANTHER" id="PTHR32039:SF7">
    <property type="entry name" value="COMPETENCE PROTEIN COMM"/>
    <property type="match status" value="1"/>
</dbReference>
<dbReference type="PRINTS" id="PR01657">
    <property type="entry name" value="MCMFAMILY"/>
</dbReference>
<dbReference type="InterPro" id="IPR027417">
    <property type="entry name" value="P-loop_NTPase"/>
</dbReference>
<accession>A0AA35SIL3</accession>
<dbReference type="GO" id="GO:0003677">
    <property type="term" value="F:DNA binding"/>
    <property type="evidence" value="ECO:0007669"/>
    <property type="project" value="InterPro"/>
</dbReference>
<keyword evidence="4" id="KW-0067">ATP-binding</keyword>
<name>A0AA35SIL3_GEOBA</name>
<dbReference type="GO" id="GO:0005524">
    <property type="term" value="F:ATP binding"/>
    <property type="evidence" value="ECO:0007669"/>
    <property type="project" value="UniProtKB-KW"/>
</dbReference>
<evidence type="ECO:0000256" key="2">
    <source>
        <dbReference type="ARBA" id="ARBA00006354"/>
    </source>
</evidence>
<dbReference type="InterPro" id="IPR001208">
    <property type="entry name" value="MCM_dom"/>
</dbReference>
<keyword evidence="8" id="KW-1185">Reference proteome</keyword>
<evidence type="ECO:0000256" key="1">
    <source>
        <dbReference type="ARBA" id="ARBA00005173"/>
    </source>
</evidence>
<dbReference type="Gene3D" id="3.30.230.10">
    <property type="match status" value="1"/>
</dbReference>
<evidence type="ECO:0000256" key="3">
    <source>
        <dbReference type="ARBA" id="ARBA00022741"/>
    </source>
</evidence>
<keyword evidence="3" id="KW-0547">Nucleotide-binding</keyword>
<feature type="region of interest" description="Disordered" evidence="5">
    <location>
        <begin position="1"/>
        <end position="20"/>
    </location>
</feature>
<dbReference type="Pfam" id="PF13541">
    <property type="entry name" value="ChlI"/>
    <property type="match status" value="1"/>
</dbReference>
<dbReference type="NCBIfam" id="TIGR00368">
    <property type="entry name" value="YifB family Mg chelatase-like AAA ATPase"/>
    <property type="match status" value="1"/>
</dbReference>
<dbReference type="InterPro" id="IPR014721">
    <property type="entry name" value="Ribsml_uS5_D2-typ_fold_subgr"/>
</dbReference>
<dbReference type="PANTHER" id="PTHR32039">
    <property type="entry name" value="MAGNESIUM-CHELATASE SUBUNIT CHLI"/>
    <property type="match status" value="1"/>
</dbReference>
<dbReference type="InterPro" id="IPR045006">
    <property type="entry name" value="CHLI-like"/>
</dbReference>
<dbReference type="SUPFAM" id="SSF52540">
    <property type="entry name" value="P-loop containing nucleoside triphosphate hydrolases"/>
    <property type="match status" value="1"/>
</dbReference>
<dbReference type="InterPro" id="IPR000523">
    <property type="entry name" value="Mg_chelatse_chII-like_cat_dom"/>
</dbReference>
<evidence type="ECO:0000256" key="4">
    <source>
        <dbReference type="ARBA" id="ARBA00022840"/>
    </source>
</evidence>
<evidence type="ECO:0000313" key="8">
    <source>
        <dbReference type="Proteomes" id="UP001174909"/>
    </source>
</evidence>
<dbReference type="SUPFAM" id="SSF54211">
    <property type="entry name" value="Ribosomal protein S5 domain 2-like"/>
    <property type="match status" value="1"/>
</dbReference>
<dbReference type="AlphaFoldDB" id="A0AA35SIL3"/>
<comment type="caution">
    <text evidence="7">The sequence shown here is derived from an EMBL/GenBank/DDBJ whole genome shotgun (WGS) entry which is preliminary data.</text>
</comment>
<protein>
    <submittedName>
        <fullName evidence="7">Competence protein ComM</fullName>
    </submittedName>
</protein>
<dbReference type="SMART" id="SM00382">
    <property type="entry name" value="AAA"/>
    <property type="match status" value="1"/>
</dbReference>
<dbReference type="Gene3D" id="3.40.50.300">
    <property type="entry name" value="P-loop containing nucleotide triphosphate hydrolases"/>
    <property type="match status" value="1"/>
</dbReference>
<organism evidence="7 8">
    <name type="scientific">Geodia barretti</name>
    <name type="common">Barrett's horny sponge</name>
    <dbReference type="NCBI Taxonomy" id="519541"/>
    <lineage>
        <taxon>Eukaryota</taxon>
        <taxon>Metazoa</taxon>
        <taxon>Porifera</taxon>
        <taxon>Demospongiae</taxon>
        <taxon>Heteroscleromorpha</taxon>
        <taxon>Tetractinellida</taxon>
        <taxon>Astrophorina</taxon>
        <taxon>Geodiidae</taxon>
        <taxon>Geodia</taxon>
    </lineage>
</organism>
<evidence type="ECO:0000313" key="7">
    <source>
        <dbReference type="EMBL" id="CAI8030643.1"/>
    </source>
</evidence>
<evidence type="ECO:0000256" key="5">
    <source>
        <dbReference type="SAM" id="MobiDB-lite"/>
    </source>
</evidence>
<dbReference type="Pfam" id="PF13335">
    <property type="entry name" value="Mg_chelatase_C"/>
    <property type="match status" value="1"/>
</dbReference>
<dbReference type="InterPro" id="IPR020568">
    <property type="entry name" value="Ribosomal_Su5_D2-typ_SF"/>
</dbReference>
<proteinExistence type="inferred from homology"/>
<dbReference type="Proteomes" id="UP001174909">
    <property type="component" value="Unassembled WGS sequence"/>
</dbReference>
<dbReference type="Pfam" id="PF01078">
    <property type="entry name" value="Mg_chelatase"/>
    <property type="match status" value="1"/>
</dbReference>
<evidence type="ECO:0000259" key="6">
    <source>
        <dbReference type="SMART" id="SM00382"/>
    </source>
</evidence>
<dbReference type="EMBL" id="CASHTH010002488">
    <property type="protein sequence ID" value="CAI8030643.1"/>
    <property type="molecule type" value="Genomic_DNA"/>
</dbReference>
<comment type="similarity">
    <text evidence="2">Belongs to the Mg-chelatase subunits D/I family. ComM subfamily.</text>
</comment>
<comment type="pathway">
    <text evidence="1">Porphyrin-containing compound metabolism; chlorophyll biosynthesis.</text>
</comment>